<dbReference type="RefSeq" id="WP_209901338.1">
    <property type="nucleotide sequence ID" value="NZ_BAAAJW010000010.1"/>
</dbReference>
<dbReference type="InterPro" id="IPR050095">
    <property type="entry name" value="ECF_ABC_transporter_ATP-bd"/>
</dbReference>
<comment type="caution">
    <text evidence="8">The sequence shown here is derived from an EMBL/GenBank/DDBJ whole genome shotgun (WGS) entry which is preliminary data.</text>
</comment>
<keyword evidence="4" id="KW-0547">Nucleotide-binding</keyword>
<dbReference type="InterPro" id="IPR003593">
    <property type="entry name" value="AAA+_ATPase"/>
</dbReference>
<evidence type="ECO:0000256" key="5">
    <source>
        <dbReference type="ARBA" id="ARBA00022840"/>
    </source>
</evidence>
<proteinExistence type="inferred from homology"/>
<dbReference type="PROSITE" id="PS00211">
    <property type="entry name" value="ABC_TRANSPORTER_1"/>
    <property type="match status" value="2"/>
</dbReference>
<keyword evidence="5 8" id="KW-0067">ATP-binding</keyword>
<dbReference type="GO" id="GO:0005524">
    <property type="term" value="F:ATP binding"/>
    <property type="evidence" value="ECO:0007669"/>
    <property type="project" value="UniProtKB-KW"/>
</dbReference>
<keyword evidence="2" id="KW-0813">Transport</keyword>
<evidence type="ECO:0000256" key="6">
    <source>
        <dbReference type="ARBA" id="ARBA00025157"/>
    </source>
</evidence>
<dbReference type="SMART" id="SM00382">
    <property type="entry name" value="AAA"/>
    <property type="match status" value="2"/>
</dbReference>
<evidence type="ECO:0000256" key="3">
    <source>
        <dbReference type="ARBA" id="ARBA00022737"/>
    </source>
</evidence>
<dbReference type="GO" id="GO:0016787">
    <property type="term" value="F:hydrolase activity"/>
    <property type="evidence" value="ECO:0007669"/>
    <property type="project" value="UniProtKB-KW"/>
</dbReference>
<feature type="domain" description="ABC transporter" evidence="7">
    <location>
        <begin position="16"/>
        <end position="257"/>
    </location>
</feature>
<evidence type="ECO:0000256" key="1">
    <source>
        <dbReference type="ARBA" id="ARBA00005417"/>
    </source>
</evidence>
<evidence type="ECO:0000259" key="7">
    <source>
        <dbReference type="PROSITE" id="PS50893"/>
    </source>
</evidence>
<evidence type="ECO:0000313" key="9">
    <source>
        <dbReference type="Proteomes" id="UP001519290"/>
    </source>
</evidence>
<protein>
    <submittedName>
        <fullName evidence="8">Energy-coupling factor transport system ATP-binding protein</fullName>
        <ecNumber evidence="8">3.6.3.-</ecNumber>
    </submittedName>
</protein>
<dbReference type="PANTHER" id="PTHR43553:SF24">
    <property type="entry name" value="ENERGY-COUPLING FACTOR TRANSPORTER ATP-BINDING PROTEIN ECFA1"/>
    <property type="match status" value="1"/>
</dbReference>
<reference evidence="8 9" key="1">
    <citation type="submission" date="2021-03" db="EMBL/GenBank/DDBJ databases">
        <title>Sequencing the genomes of 1000 actinobacteria strains.</title>
        <authorList>
            <person name="Klenk H.-P."/>
        </authorList>
    </citation>
    <scope>NUCLEOTIDE SEQUENCE [LARGE SCALE GENOMIC DNA]</scope>
    <source>
        <strain evidence="8 9">DSM 14566</strain>
    </source>
</reference>
<dbReference type="CDD" id="cd03225">
    <property type="entry name" value="ABC_cobalt_CbiO_domain1"/>
    <property type="match status" value="2"/>
</dbReference>
<dbReference type="InterPro" id="IPR017871">
    <property type="entry name" value="ABC_transporter-like_CS"/>
</dbReference>
<dbReference type="SUPFAM" id="SSF52540">
    <property type="entry name" value="P-loop containing nucleoside triphosphate hydrolases"/>
    <property type="match status" value="2"/>
</dbReference>
<evidence type="ECO:0000256" key="2">
    <source>
        <dbReference type="ARBA" id="ARBA00022448"/>
    </source>
</evidence>
<evidence type="ECO:0000256" key="4">
    <source>
        <dbReference type="ARBA" id="ARBA00022741"/>
    </source>
</evidence>
<dbReference type="Pfam" id="PF00005">
    <property type="entry name" value="ABC_tran"/>
    <property type="match status" value="2"/>
</dbReference>
<dbReference type="Gene3D" id="3.40.50.300">
    <property type="entry name" value="P-loop containing nucleotide triphosphate hydrolases"/>
    <property type="match status" value="2"/>
</dbReference>
<gene>
    <name evidence="8" type="ORF">JOF43_001808</name>
</gene>
<feature type="domain" description="ABC transporter" evidence="7">
    <location>
        <begin position="314"/>
        <end position="554"/>
    </location>
</feature>
<comment type="similarity">
    <text evidence="1">Belongs to the ABC transporter superfamily.</text>
</comment>
<dbReference type="InterPro" id="IPR027417">
    <property type="entry name" value="P-loop_NTPase"/>
</dbReference>
<sequence>MTAPHSRTVGVEEPLIELAGYSFQYRAQSEPTLHDIDLTIRRGEKIALVGASGSGKSTLISVLNGLIPHHHRGSSTGTVRVGRRDPSQVPLVETAAVVGTVLQDSNSQFVGLSVAEDIAFSLENQQVPHDEMPARIARAAELAGIPDRLGDAPQDLSGGQKQRVALAGVLVDDVEVLLLDEPLANLDPATGRAAVELIDTLHRDHGRTVILVEHRLEDVLHRDVDRIVLMDAGRIVADAAPEEVLASGLLEAHGIRPPLHVAALRYAGAPVTAAQRPQRSEDIELTAEQIEAVRDWVAAGSAGRDGTAGEGSDAAALDLHRVRCELPVGPGRSRAALEGVTASVSRGEMLGVLGSNGAGKSTLARVICGFEQLTGGEVLIGGIDADGWSLAARGERVGFVLQEPGQLLSRPHVTEEIALGLRARGFDEDEIARRTTTVLTACGLSPFRSWPVSALSHGQKKRLSIAAVLALEPEMLILDEPTAGQDFAHYSEFMGFLRSLHTAGTTIVLITHDMHLALEHTDRVLVLSEGRLLADEDPAAVLTDPELTARADLVTTGLHGLARRCGIADPRALVHRFVEADRAAREGTA</sequence>
<dbReference type="Pfam" id="PF12558">
    <property type="entry name" value="DUF3744"/>
    <property type="match status" value="1"/>
</dbReference>
<dbReference type="InterPro" id="IPR022216">
    <property type="entry name" value="ABC_Co_transporter"/>
</dbReference>
<accession>A0ABS4X0I8</accession>
<dbReference type="EMBL" id="JAGIOD010000001">
    <property type="protein sequence ID" value="MBP2381851.1"/>
    <property type="molecule type" value="Genomic_DNA"/>
</dbReference>
<evidence type="ECO:0000313" key="8">
    <source>
        <dbReference type="EMBL" id="MBP2381851.1"/>
    </source>
</evidence>
<dbReference type="InterPro" id="IPR003439">
    <property type="entry name" value="ABC_transporter-like_ATP-bd"/>
</dbReference>
<dbReference type="InterPro" id="IPR015856">
    <property type="entry name" value="ABC_transpr_CbiO/EcfA_su"/>
</dbReference>
<dbReference type="EC" id="3.6.3.-" evidence="8"/>
<dbReference type="Proteomes" id="UP001519290">
    <property type="component" value="Unassembled WGS sequence"/>
</dbReference>
<keyword evidence="3" id="KW-0677">Repeat</keyword>
<dbReference type="PROSITE" id="PS50893">
    <property type="entry name" value="ABC_TRANSPORTER_2"/>
    <property type="match status" value="2"/>
</dbReference>
<keyword evidence="8" id="KW-0378">Hydrolase</keyword>
<organism evidence="8 9">
    <name type="scientific">Brachybacterium sacelli</name>
    <dbReference type="NCBI Taxonomy" id="173364"/>
    <lineage>
        <taxon>Bacteria</taxon>
        <taxon>Bacillati</taxon>
        <taxon>Actinomycetota</taxon>
        <taxon>Actinomycetes</taxon>
        <taxon>Micrococcales</taxon>
        <taxon>Dermabacteraceae</taxon>
        <taxon>Brachybacterium</taxon>
    </lineage>
</organism>
<keyword evidence="9" id="KW-1185">Reference proteome</keyword>
<dbReference type="PANTHER" id="PTHR43553">
    <property type="entry name" value="HEAVY METAL TRANSPORTER"/>
    <property type="match status" value="1"/>
</dbReference>
<dbReference type="NCBIfam" id="NF010167">
    <property type="entry name" value="PRK13648.1"/>
    <property type="match status" value="2"/>
</dbReference>
<comment type="function">
    <text evidence="6">Probably part of an ABC transporter complex. Responsible for energy coupling to the transport system.</text>
</comment>
<name>A0ABS4X0I8_9MICO</name>